<organism evidence="1 3">
    <name type="scientific">Trichinella nativa</name>
    <dbReference type="NCBI Taxonomy" id="6335"/>
    <lineage>
        <taxon>Eukaryota</taxon>
        <taxon>Metazoa</taxon>
        <taxon>Ecdysozoa</taxon>
        <taxon>Nematoda</taxon>
        <taxon>Enoplea</taxon>
        <taxon>Dorylaimia</taxon>
        <taxon>Trichinellida</taxon>
        <taxon>Trichinellidae</taxon>
        <taxon>Trichinella</taxon>
    </lineage>
</organism>
<accession>A0A0V1KMG2</accession>
<comment type="caution">
    <text evidence="1">The sequence shown here is derived from an EMBL/GenBank/DDBJ whole genome shotgun (WGS) entry which is preliminary data.</text>
</comment>
<dbReference type="OrthoDB" id="6154864at2759"/>
<dbReference type="Proteomes" id="UP000054721">
    <property type="component" value="Unassembled WGS sequence"/>
</dbReference>
<sequence length="90" mass="10345">MIFAKQFAKLTWTFPAVKNAGSLHSSQRNCRNHCVQCGKRLYQIGKCLLQKYEQLQQRITALTAEYDGSTHTMQQQLLRVVAYLVPEAEN</sequence>
<keyword evidence="3" id="KW-1185">Reference proteome</keyword>
<gene>
    <name evidence="1" type="ORF">T02_14108</name>
    <name evidence="2" type="ORF">T02_2895</name>
</gene>
<proteinExistence type="predicted"/>
<evidence type="ECO:0000313" key="3">
    <source>
        <dbReference type="Proteomes" id="UP000054721"/>
    </source>
</evidence>
<protein>
    <submittedName>
        <fullName evidence="1">Uncharacterized protein</fullName>
    </submittedName>
</protein>
<dbReference type="EMBL" id="JYDW01000451">
    <property type="protein sequence ID" value="KRZ48188.1"/>
    <property type="molecule type" value="Genomic_DNA"/>
</dbReference>
<reference evidence="1 3" key="1">
    <citation type="submission" date="2015-05" db="EMBL/GenBank/DDBJ databases">
        <title>Evolution of Trichinella species and genotypes.</title>
        <authorList>
            <person name="Korhonen P.K."/>
            <person name="Edoardo P."/>
            <person name="Giuseppe L.R."/>
            <person name="Gasser R.B."/>
        </authorList>
    </citation>
    <scope>NUCLEOTIDE SEQUENCE [LARGE SCALE GENOMIC DNA]</scope>
    <source>
        <strain evidence="1">ISS10</strain>
    </source>
</reference>
<evidence type="ECO:0000313" key="2">
    <source>
        <dbReference type="EMBL" id="KRZ49512.1"/>
    </source>
</evidence>
<evidence type="ECO:0000313" key="1">
    <source>
        <dbReference type="EMBL" id="KRZ48188.1"/>
    </source>
</evidence>
<name>A0A0V1KMG2_9BILA</name>
<dbReference type="AlphaFoldDB" id="A0A0V1KMG2"/>
<dbReference type="EMBL" id="JYDW01000308">
    <property type="protein sequence ID" value="KRZ49512.1"/>
    <property type="molecule type" value="Genomic_DNA"/>
</dbReference>